<evidence type="ECO:0000313" key="3">
    <source>
        <dbReference type="Proteomes" id="UP000266691"/>
    </source>
</evidence>
<dbReference type="AlphaFoldDB" id="A0A3A1NIL7"/>
<evidence type="ECO:0000313" key="4">
    <source>
        <dbReference type="Proteomes" id="UP000321621"/>
    </source>
</evidence>
<name>A0A3A1NIL7_9FLAO</name>
<dbReference type="EMBL" id="QXFI01000018">
    <property type="protein sequence ID" value="RIV45224.1"/>
    <property type="molecule type" value="Genomic_DNA"/>
</dbReference>
<proteinExistence type="predicted"/>
<sequence length="70" mass="7561">MDINLYSTITCPHCGNSKEEKMPTDSCQFFYECENCGSILRPKNGDCCVYCSFGSVACPPIQATSGCCGT</sequence>
<dbReference type="InterPro" id="IPR047677">
    <property type="entry name" value="GDCCVxC"/>
</dbReference>
<reference evidence="1 3" key="1">
    <citation type="submission" date="2018-08" db="EMBL/GenBank/DDBJ databases">
        <title>Proposal of Muricauda 72 sp.nov. and Muricauda NH166 sp.nov., isolated from seawater.</title>
        <authorList>
            <person name="Cheng H."/>
            <person name="Wu Y.-H."/>
            <person name="Guo L.-L."/>
            <person name="Xu X.-W."/>
        </authorList>
    </citation>
    <scope>NUCLEOTIDE SEQUENCE [LARGE SCALE GENOMIC DNA]</scope>
    <source>
        <strain evidence="1 3">72</strain>
    </source>
</reference>
<keyword evidence="4" id="KW-1185">Reference proteome</keyword>
<dbReference type="Proteomes" id="UP000321621">
    <property type="component" value="Unassembled WGS sequence"/>
</dbReference>
<dbReference type="NCBIfam" id="NF041374">
    <property type="entry name" value="GDCCVxC"/>
    <property type="match status" value="1"/>
</dbReference>
<dbReference type="EMBL" id="VNWK01000018">
    <property type="protein sequence ID" value="TXJ96695.1"/>
    <property type="molecule type" value="Genomic_DNA"/>
</dbReference>
<protein>
    <submittedName>
        <fullName evidence="1">Uncharacterized protein</fullName>
    </submittedName>
</protein>
<comment type="caution">
    <text evidence="1">The sequence shown here is derived from an EMBL/GenBank/DDBJ whole genome shotgun (WGS) entry which is preliminary data.</text>
</comment>
<dbReference type="Proteomes" id="UP000266691">
    <property type="component" value="Unassembled WGS sequence"/>
</dbReference>
<reference evidence="2 4" key="2">
    <citation type="submission" date="2019-07" db="EMBL/GenBank/DDBJ databases">
        <title>Draft genome of two Muricauda strains isolated from deep sea.</title>
        <authorList>
            <person name="Sun C."/>
        </authorList>
    </citation>
    <scope>NUCLEOTIDE SEQUENCE [LARGE SCALE GENOMIC DNA]</scope>
    <source>
        <strain evidence="2 4">72</strain>
    </source>
</reference>
<dbReference type="RefSeq" id="WP_081894160.1">
    <property type="nucleotide sequence ID" value="NZ_QXFI01000018.1"/>
</dbReference>
<evidence type="ECO:0000313" key="1">
    <source>
        <dbReference type="EMBL" id="RIV45224.1"/>
    </source>
</evidence>
<organism evidence="1 3">
    <name type="scientific">Flagellimonas pelagia</name>
    <dbReference type="NCBI Taxonomy" id="2306998"/>
    <lineage>
        <taxon>Bacteria</taxon>
        <taxon>Pseudomonadati</taxon>
        <taxon>Bacteroidota</taxon>
        <taxon>Flavobacteriia</taxon>
        <taxon>Flavobacteriales</taxon>
        <taxon>Flavobacteriaceae</taxon>
        <taxon>Flagellimonas</taxon>
    </lineage>
</organism>
<evidence type="ECO:0000313" key="2">
    <source>
        <dbReference type="EMBL" id="TXJ96695.1"/>
    </source>
</evidence>
<gene>
    <name evidence="1" type="ORF">D2V05_06540</name>
    <name evidence="2" type="ORF">FQ017_06480</name>
</gene>
<accession>A0A3A1NIL7</accession>
<dbReference type="OrthoDB" id="332228at2"/>